<dbReference type="AlphaFoldDB" id="A0A8B6XBF9"/>
<keyword evidence="1" id="KW-0472">Membrane</keyword>
<name>A0A8B6XBF9_9BURK</name>
<evidence type="ECO:0000256" key="1">
    <source>
        <dbReference type="SAM" id="Phobius"/>
    </source>
</evidence>
<keyword evidence="1" id="KW-1133">Transmembrane helix</keyword>
<dbReference type="OrthoDB" id="8565731at2"/>
<organism evidence="2 3">
    <name type="scientific">Derxia gummosa DSM 723</name>
    <dbReference type="NCBI Taxonomy" id="1121388"/>
    <lineage>
        <taxon>Bacteria</taxon>
        <taxon>Pseudomonadati</taxon>
        <taxon>Pseudomonadota</taxon>
        <taxon>Betaproteobacteria</taxon>
        <taxon>Burkholderiales</taxon>
        <taxon>Alcaligenaceae</taxon>
        <taxon>Derxia</taxon>
    </lineage>
</organism>
<dbReference type="Proteomes" id="UP000675920">
    <property type="component" value="Unplaced"/>
</dbReference>
<accession>A0A8B6XBF9</accession>
<dbReference type="RefSeq" id="WP_084544939.1">
    <property type="nucleotide sequence ID" value="NZ_AXWS01000008.1"/>
</dbReference>
<sequence>MYIIAIAWLFVTLLMGSAVAISESVVGGVLTFLFYGALPLGIFMYIFGGPHRRLLRERRNHEADTNVNRDSAK</sequence>
<protein>
    <submittedName>
        <fullName evidence="3">Uncharacterized protein</fullName>
    </submittedName>
</protein>
<keyword evidence="1" id="KW-0812">Transmembrane</keyword>
<keyword evidence="2" id="KW-1185">Reference proteome</keyword>
<evidence type="ECO:0000313" key="3">
    <source>
        <dbReference type="RefSeq" id="WP_084544939.1"/>
    </source>
</evidence>
<evidence type="ECO:0000313" key="2">
    <source>
        <dbReference type="Proteomes" id="UP000675920"/>
    </source>
</evidence>
<feature type="transmembrane region" description="Helical" evidence="1">
    <location>
        <begin position="32"/>
        <end position="49"/>
    </location>
</feature>
<reference evidence="3" key="1">
    <citation type="submission" date="2025-08" db="UniProtKB">
        <authorList>
            <consortium name="RefSeq"/>
        </authorList>
    </citation>
    <scope>IDENTIFICATION</scope>
</reference>
<proteinExistence type="predicted"/>